<reference evidence="5" key="1">
    <citation type="journal article" date="2021" name="bioRxiv">
        <title>Whole Genome Assembly and Annotation of Northern Wild Rice, Zizania palustris L., Supports a Whole Genome Duplication in the Zizania Genus.</title>
        <authorList>
            <person name="Haas M."/>
            <person name="Kono T."/>
            <person name="Macchietto M."/>
            <person name="Millas R."/>
            <person name="McGilp L."/>
            <person name="Shao M."/>
            <person name="Duquette J."/>
            <person name="Hirsch C.N."/>
            <person name="Kimball J."/>
        </authorList>
    </citation>
    <scope>NUCLEOTIDE SEQUENCE</scope>
    <source>
        <tissue evidence="5">Fresh leaf tissue</tissue>
    </source>
</reference>
<evidence type="ECO:0000256" key="1">
    <source>
        <dbReference type="ARBA" id="ARBA00004123"/>
    </source>
</evidence>
<keyword evidence="2" id="KW-0804">Transcription</keyword>
<organism evidence="5 6">
    <name type="scientific">Zizania palustris</name>
    <name type="common">Northern wild rice</name>
    <dbReference type="NCBI Taxonomy" id="103762"/>
    <lineage>
        <taxon>Eukaryota</taxon>
        <taxon>Viridiplantae</taxon>
        <taxon>Streptophyta</taxon>
        <taxon>Embryophyta</taxon>
        <taxon>Tracheophyta</taxon>
        <taxon>Spermatophyta</taxon>
        <taxon>Magnoliopsida</taxon>
        <taxon>Liliopsida</taxon>
        <taxon>Poales</taxon>
        <taxon>Poaceae</taxon>
        <taxon>BOP clade</taxon>
        <taxon>Oryzoideae</taxon>
        <taxon>Oryzeae</taxon>
        <taxon>Zizaniinae</taxon>
        <taxon>Zizania</taxon>
    </lineage>
</organism>
<evidence type="ECO:0000256" key="3">
    <source>
        <dbReference type="ARBA" id="ARBA00023242"/>
    </source>
</evidence>
<dbReference type="GO" id="GO:0005666">
    <property type="term" value="C:RNA polymerase III complex"/>
    <property type="evidence" value="ECO:0007669"/>
    <property type="project" value="InterPro"/>
</dbReference>
<keyword evidence="3" id="KW-0539">Nucleus</keyword>
<evidence type="ECO:0000313" key="6">
    <source>
        <dbReference type="Proteomes" id="UP000729402"/>
    </source>
</evidence>
<accession>A0A8J5T8M0</accession>
<evidence type="ECO:0008006" key="7">
    <source>
        <dbReference type="Google" id="ProtNLM"/>
    </source>
</evidence>
<proteinExistence type="predicted"/>
<feature type="region of interest" description="Disordered" evidence="4">
    <location>
        <begin position="1"/>
        <end position="20"/>
    </location>
</feature>
<dbReference type="InterPro" id="IPR016049">
    <property type="entry name" value="RNA_pol_Rpc34-like"/>
</dbReference>
<dbReference type="InterPro" id="IPR007832">
    <property type="entry name" value="RNA_pol_Rpc34"/>
</dbReference>
<dbReference type="PANTHER" id="PTHR12780">
    <property type="entry name" value="RNA POLYMERASE III DNA DIRECTED , 39KD SUBUNIT-RELATED"/>
    <property type="match status" value="1"/>
</dbReference>
<evidence type="ECO:0000313" key="5">
    <source>
        <dbReference type="EMBL" id="KAG8075368.1"/>
    </source>
</evidence>
<dbReference type="EMBL" id="JAAALK010000283">
    <property type="protein sequence ID" value="KAG8075368.1"/>
    <property type="molecule type" value="Genomic_DNA"/>
</dbReference>
<evidence type="ECO:0000256" key="2">
    <source>
        <dbReference type="ARBA" id="ARBA00023163"/>
    </source>
</evidence>
<sequence>MDARVDPSPEIAGGTRHRDGQLDSEAVAQVRRWCLDQVDLLGIITADTILSRVTRDNPSAGYSIEQIRRILRAMALDGALEEVRRTGAGEFSNLGIGAGTVCYRRGGPLQGGMMERIPCGVCPRMNECSPEGVISPRTCVYYRKWLQMDF</sequence>
<dbReference type="GO" id="GO:0006383">
    <property type="term" value="P:transcription by RNA polymerase III"/>
    <property type="evidence" value="ECO:0007669"/>
    <property type="project" value="InterPro"/>
</dbReference>
<gene>
    <name evidence="5" type="ORF">GUJ93_ZPchr0006g42177</name>
</gene>
<dbReference type="Pfam" id="PF05158">
    <property type="entry name" value="RNA_pol_Rpc34"/>
    <property type="match status" value="1"/>
</dbReference>
<evidence type="ECO:0000256" key="4">
    <source>
        <dbReference type="SAM" id="MobiDB-lite"/>
    </source>
</evidence>
<dbReference type="AlphaFoldDB" id="A0A8J5T8M0"/>
<dbReference type="Proteomes" id="UP000729402">
    <property type="component" value="Unassembled WGS sequence"/>
</dbReference>
<keyword evidence="6" id="KW-1185">Reference proteome</keyword>
<protein>
    <recommendedName>
        <fullName evidence="7">DNA-directed RNA polymerase III subunit RPC6</fullName>
    </recommendedName>
</protein>
<name>A0A8J5T8M0_ZIZPA</name>
<comment type="subcellular location">
    <subcellularLocation>
        <location evidence="1">Nucleus</location>
    </subcellularLocation>
</comment>
<reference evidence="5" key="2">
    <citation type="submission" date="2021-02" db="EMBL/GenBank/DDBJ databases">
        <authorList>
            <person name="Kimball J.A."/>
            <person name="Haas M.W."/>
            <person name="Macchietto M."/>
            <person name="Kono T."/>
            <person name="Duquette J."/>
            <person name="Shao M."/>
        </authorList>
    </citation>
    <scope>NUCLEOTIDE SEQUENCE</scope>
    <source>
        <tissue evidence="5">Fresh leaf tissue</tissue>
    </source>
</reference>
<dbReference type="OrthoDB" id="613763at2759"/>
<comment type="caution">
    <text evidence="5">The sequence shown here is derived from an EMBL/GenBank/DDBJ whole genome shotgun (WGS) entry which is preliminary data.</text>
</comment>